<evidence type="ECO:0000256" key="3">
    <source>
        <dbReference type="SAM" id="Phobius"/>
    </source>
</evidence>
<keyword evidence="3" id="KW-0812">Transmembrane</keyword>
<evidence type="ECO:0000256" key="1">
    <source>
        <dbReference type="ARBA" id="ARBA00022553"/>
    </source>
</evidence>
<dbReference type="InterPro" id="IPR052069">
    <property type="entry name" value="Ca-reg_mRNA-binding_domain"/>
</dbReference>
<dbReference type="InterPro" id="IPR012340">
    <property type="entry name" value="NA-bd_OB-fold"/>
</dbReference>
<proteinExistence type="predicted"/>
<protein>
    <submittedName>
        <fullName evidence="5">DUF1294 domain-containing protein</fullName>
    </submittedName>
</protein>
<name>A0ABT2F9B3_9NEIS</name>
<reference evidence="5" key="1">
    <citation type="submission" date="2022-08" db="EMBL/GenBank/DDBJ databases">
        <authorList>
            <person name="Volokhov D.V."/>
            <person name="Furtak V.A."/>
            <person name="Zagorodnyaya T.A."/>
        </authorList>
    </citation>
    <scope>NUCLEOTIDE SEQUENCE</scope>
    <source>
        <strain evidence="5">CSL10203-ORH2</strain>
    </source>
</reference>
<comment type="caution">
    <text evidence="5">The sequence shown here is derived from an EMBL/GenBank/DDBJ whole genome shotgun (WGS) entry which is preliminary data.</text>
</comment>
<sequence>MNKQIHYGTVTHWFDELQRGSVFSDDHGTQRILLEPSSLTPNYPHPQSGDRIGFSLYHDDKNRLCAKDAALLPPLKENERVEITLTEWNYQQNGGYGKHQIQRTTPIFILGQFLNDQTRIPDSGEILEGRLVRHSNGQWLMVEADIIEPPPDLPEDIPGPSEIRNLQAELAPPPFPPTVKPTIGKHTAPPEKAVLPDTKNTEETEKADTETLPANKVLSGTIISWNDEKGYGFICTDENNQTVFFHISAFHYAAQRPQQGQQVSFYCNRPAESKPQRAMRVVLLGHEASLFSERPYDYHEFNFNLQKLASYGVFGLIYLIVVAYFSAKLVLIYLAASAAAFWMYRSDKQTAVTQAGKQGYLGRVPERKLYQIGLIGGWPGALLARGAFNHKTGKASFIRVFWITVAVNIAITYALLIHYADNPIALFLKN</sequence>
<dbReference type="SUPFAM" id="SSF50249">
    <property type="entry name" value="Nucleic acid-binding proteins"/>
    <property type="match status" value="1"/>
</dbReference>
<reference evidence="5" key="2">
    <citation type="journal article" date="2023" name="Curr. Microbiol.">
        <title>Neisseria montereyensis sp. nov., Isolated from Oropharynx of California Sea Lion (Zalophus californianus): Genomic, Phylogenetic, and Phenotypic Study.</title>
        <authorList>
            <person name="Volokhov D.V."/>
            <person name="Zagorodnyaya T.A."/>
            <person name="Furtak V.A."/>
            <person name="Nattanmai G."/>
            <person name="Randall L."/>
            <person name="Jose S."/>
            <person name="Gao Y."/>
            <person name="Gulland F.M."/>
            <person name="Eisenberg T."/>
            <person name="Delmonte P."/>
            <person name="Blom J."/>
            <person name="Mitchell K.K."/>
        </authorList>
    </citation>
    <scope>NUCLEOTIDE SEQUENCE</scope>
    <source>
        <strain evidence="5">CSL10203-ORH2</strain>
    </source>
</reference>
<dbReference type="Proteomes" id="UP001166947">
    <property type="component" value="Unassembled WGS sequence"/>
</dbReference>
<feature type="transmembrane region" description="Helical" evidence="3">
    <location>
        <begin position="316"/>
        <end position="344"/>
    </location>
</feature>
<feature type="region of interest" description="Disordered" evidence="2">
    <location>
        <begin position="183"/>
        <end position="208"/>
    </location>
</feature>
<feature type="compositionally biased region" description="Basic and acidic residues" evidence="2">
    <location>
        <begin position="199"/>
        <end position="208"/>
    </location>
</feature>
<dbReference type="InterPro" id="IPR002059">
    <property type="entry name" value="CSP_DNA-bd"/>
</dbReference>
<keyword evidence="3" id="KW-0472">Membrane</keyword>
<dbReference type="CDD" id="cd04458">
    <property type="entry name" value="CSP_CDS"/>
    <property type="match status" value="1"/>
</dbReference>
<dbReference type="SMART" id="SM00357">
    <property type="entry name" value="CSP"/>
    <property type="match status" value="1"/>
</dbReference>
<dbReference type="InterPro" id="IPR011129">
    <property type="entry name" value="CSD"/>
</dbReference>
<evidence type="ECO:0000259" key="4">
    <source>
        <dbReference type="PROSITE" id="PS51857"/>
    </source>
</evidence>
<evidence type="ECO:0000313" key="6">
    <source>
        <dbReference type="Proteomes" id="UP001166947"/>
    </source>
</evidence>
<dbReference type="Pfam" id="PF06961">
    <property type="entry name" value="DUF1294"/>
    <property type="match status" value="1"/>
</dbReference>
<accession>A0ABT2F9B3</accession>
<feature type="domain" description="CSD" evidence="4">
    <location>
        <begin position="217"/>
        <end position="283"/>
    </location>
</feature>
<dbReference type="Pfam" id="PF00313">
    <property type="entry name" value="CSD"/>
    <property type="match status" value="1"/>
</dbReference>
<feature type="transmembrane region" description="Helical" evidence="3">
    <location>
        <begin position="400"/>
        <end position="420"/>
    </location>
</feature>
<evidence type="ECO:0000256" key="2">
    <source>
        <dbReference type="SAM" id="MobiDB-lite"/>
    </source>
</evidence>
<dbReference type="RefSeq" id="WP_259290619.1">
    <property type="nucleotide sequence ID" value="NZ_JANUXW010000001.1"/>
</dbReference>
<dbReference type="Gene3D" id="2.40.50.140">
    <property type="entry name" value="Nucleic acid-binding proteins"/>
    <property type="match status" value="1"/>
</dbReference>
<organism evidence="5 6">
    <name type="scientific">Neisseria montereyensis</name>
    <dbReference type="NCBI Taxonomy" id="2973938"/>
    <lineage>
        <taxon>Bacteria</taxon>
        <taxon>Pseudomonadati</taxon>
        <taxon>Pseudomonadota</taxon>
        <taxon>Betaproteobacteria</taxon>
        <taxon>Neisseriales</taxon>
        <taxon>Neisseriaceae</taxon>
        <taxon>Neisseria</taxon>
    </lineage>
</organism>
<keyword evidence="1" id="KW-0597">Phosphoprotein</keyword>
<evidence type="ECO:0000313" key="5">
    <source>
        <dbReference type="EMBL" id="MCS4532789.1"/>
    </source>
</evidence>
<dbReference type="PANTHER" id="PTHR12962">
    <property type="entry name" value="CALCIUM-REGULATED HEAT STABLE PROTEIN CRHSP-24-RELATED"/>
    <property type="match status" value="1"/>
</dbReference>
<dbReference type="PROSITE" id="PS51857">
    <property type="entry name" value="CSD_2"/>
    <property type="match status" value="1"/>
</dbReference>
<gene>
    <name evidence="5" type="ORF">NXS09_00545</name>
</gene>
<keyword evidence="3" id="KW-1133">Transmembrane helix</keyword>
<dbReference type="InterPro" id="IPR010718">
    <property type="entry name" value="DUF1294"/>
</dbReference>
<dbReference type="PANTHER" id="PTHR12962:SF1">
    <property type="entry name" value="COLD SHOCK DOMAIN-CONTAINING PROTEIN CG9705"/>
    <property type="match status" value="1"/>
</dbReference>
<dbReference type="EMBL" id="JANUXW010000001">
    <property type="protein sequence ID" value="MCS4532789.1"/>
    <property type="molecule type" value="Genomic_DNA"/>
</dbReference>
<keyword evidence="6" id="KW-1185">Reference proteome</keyword>